<protein>
    <recommendedName>
        <fullName evidence="1">bis(5'-nucleosyl)-tetraphosphatase (symmetrical)</fullName>
        <ecNumber evidence="1">3.6.1.41</ecNumber>
    </recommendedName>
</protein>
<evidence type="ECO:0000259" key="7">
    <source>
        <dbReference type="PROSITE" id="PS51831"/>
    </source>
</evidence>
<gene>
    <name evidence="8" type="ORF">HF320_04470</name>
</gene>
<dbReference type="Gene3D" id="1.10.3210.10">
    <property type="entry name" value="Hypothetical protein af1432"/>
    <property type="match status" value="1"/>
</dbReference>
<dbReference type="CDD" id="cd00077">
    <property type="entry name" value="HDc"/>
    <property type="match status" value="1"/>
</dbReference>
<dbReference type="InterPro" id="IPR006675">
    <property type="entry name" value="HDIG_dom"/>
</dbReference>
<sequence length="180" mass="19916">MEEVKPRRYKHSLGVARTAAHLAEVYGVDSFLAEAAGLVHDWDKVLDDSELLARAAQYRIRLAGSPTYSTPLLHGLVAAVELPHIFPELPEEVWQAIARHTVAAVDMTPLDMVVFIADAIEPMRQGDYADELRALVGKISLESLFFKCFSQGLSFVISTGRYLYPTAITIYNAYATKGFA</sequence>
<dbReference type="EMBL" id="JABBCP010000002">
    <property type="protein sequence ID" value="NMF55584.1"/>
    <property type="molecule type" value="Genomic_DNA"/>
</dbReference>
<evidence type="ECO:0000256" key="1">
    <source>
        <dbReference type="ARBA" id="ARBA00012506"/>
    </source>
</evidence>
<dbReference type="GO" id="GO:0000166">
    <property type="term" value="F:nucleotide binding"/>
    <property type="evidence" value="ECO:0007669"/>
    <property type="project" value="UniProtKB-KW"/>
</dbReference>
<evidence type="ECO:0000313" key="9">
    <source>
        <dbReference type="Proteomes" id="UP000546970"/>
    </source>
</evidence>
<dbReference type="InterPro" id="IPR051094">
    <property type="entry name" value="Diverse_Catalytic_Enzymes"/>
</dbReference>
<keyword evidence="5" id="KW-0408">Iron</keyword>
<dbReference type="InterPro" id="IPR003607">
    <property type="entry name" value="HD/PDEase_dom"/>
</dbReference>
<dbReference type="Pfam" id="PF01966">
    <property type="entry name" value="HD"/>
    <property type="match status" value="1"/>
</dbReference>
<comment type="caution">
    <text evidence="8">The sequence shown here is derived from an EMBL/GenBank/DDBJ whole genome shotgun (WGS) entry which is preliminary data.</text>
</comment>
<evidence type="ECO:0000256" key="2">
    <source>
        <dbReference type="ARBA" id="ARBA00022723"/>
    </source>
</evidence>
<dbReference type="InterPro" id="IPR006674">
    <property type="entry name" value="HD_domain"/>
</dbReference>
<organism evidence="8 9">
    <name type="scientific">Collinsella acetigenes</name>
    <dbReference type="NCBI Taxonomy" id="2713419"/>
    <lineage>
        <taxon>Bacteria</taxon>
        <taxon>Bacillati</taxon>
        <taxon>Actinomycetota</taxon>
        <taxon>Coriobacteriia</taxon>
        <taxon>Coriobacteriales</taxon>
        <taxon>Coriobacteriaceae</taxon>
        <taxon>Collinsella</taxon>
    </lineage>
</organism>
<evidence type="ECO:0000256" key="6">
    <source>
        <dbReference type="ARBA" id="ARBA00049417"/>
    </source>
</evidence>
<keyword evidence="2" id="KW-0479">Metal-binding</keyword>
<dbReference type="NCBIfam" id="TIGR00488">
    <property type="entry name" value="bis(5'-nucleosyl)-tetraphosphatase (symmetrical) YqeK"/>
    <property type="match status" value="1"/>
</dbReference>
<dbReference type="NCBIfam" id="TIGR00277">
    <property type="entry name" value="HDIG"/>
    <property type="match status" value="1"/>
</dbReference>
<dbReference type="GO" id="GO:0046872">
    <property type="term" value="F:metal ion binding"/>
    <property type="evidence" value="ECO:0007669"/>
    <property type="project" value="UniProtKB-KW"/>
</dbReference>
<dbReference type="InterPro" id="IPR005249">
    <property type="entry name" value="YqeK"/>
</dbReference>
<dbReference type="AlphaFoldDB" id="A0A7X9UBR1"/>
<dbReference type="Proteomes" id="UP000546970">
    <property type="component" value="Unassembled WGS sequence"/>
</dbReference>
<name>A0A7X9UBR1_9ACTN</name>
<dbReference type="PROSITE" id="PS51831">
    <property type="entry name" value="HD"/>
    <property type="match status" value="1"/>
</dbReference>
<accession>A0A7X9UBR1</accession>
<dbReference type="PANTHER" id="PTHR35795">
    <property type="entry name" value="SLR1885 PROTEIN"/>
    <property type="match status" value="1"/>
</dbReference>
<keyword evidence="3" id="KW-0547">Nucleotide-binding</keyword>
<dbReference type="GO" id="GO:0008803">
    <property type="term" value="F:bis(5'-nucleosyl)-tetraphosphatase (symmetrical) activity"/>
    <property type="evidence" value="ECO:0007669"/>
    <property type="project" value="UniProtKB-EC"/>
</dbReference>
<dbReference type="PANTHER" id="PTHR35795:SF1">
    <property type="entry name" value="BIS(5'-NUCLEOSYL)-TETRAPHOSPHATASE, SYMMETRICAL"/>
    <property type="match status" value="1"/>
</dbReference>
<evidence type="ECO:0000256" key="3">
    <source>
        <dbReference type="ARBA" id="ARBA00022741"/>
    </source>
</evidence>
<evidence type="ECO:0000313" key="8">
    <source>
        <dbReference type="EMBL" id="NMF55584.1"/>
    </source>
</evidence>
<proteinExistence type="predicted"/>
<comment type="catalytic activity">
    <reaction evidence="6">
        <text>P(1),P(4)-bis(5'-adenosyl) tetraphosphate + H2O = 2 ADP + 2 H(+)</text>
        <dbReference type="Rhea" id="RHEA:24252"/>
        <dbReference type="ChEBI" id="CHEBI:15377"/>
        <dbReference type="ChEBI" id="CHEBI:15378"/>
        <dbReference type="ChEBI" id="CHEBI:58141"/>
        <dbReference type="ChEBI" id="CHEBI:456216"/>
        <dbReference type="EC" id="3.6.1.41"/>
    </reaction>
</comment>
<evidence type="ECO:0000256" key="4">
    <source>
        <dbReference type="ARBA" id="ARBA00022801"/>
    </source>
</evidence>
<feature type="domain" description="HD" evidence="7">
    <location>
        <begin position="8"/>
        <end position="123"/>
    </location>
</feature>
<dbReference type="SMART" id="SM00471">
    <property type="entry name" value="HDc"/>
    <property type="match status" value="1"/>
</dbReference>
<evidence type="ECO:0000256" key="5">
    <source>
        <dbReference type="ARBA" id="ARBA00023004"/>
    </source>
</evidence>
<keyword evidence="4" id="KW-0378">Hydrolase</keyword>
<keyword evidence="9" id="KW-1185">Reference proteome</keyword>
<dbReference type="EC" id="3.6.1.41" evidence="1"/>
<dbReference type="SUPFAM" id="SSF109604">
    <property type="entry name" value="HD-domain/PDEase-like"/>
    <property type="match status" value="1"/>
</dbReference>
<reference evidence="8 9" key="1">
    <citation type="submission" date="2020-04" db="EMBL/GenBank/DDBJ databases">
        <title>Collinsella sp. KGMB02528 nov., an anaerobic actinobacterium isolated from human feces.</title>
        <authorList>
            <person name="Han K.-I."/>
            <person name="Eom M.K."/>
            <person name="Kim J.-S."/>
            <person name="Lee K.C."/>
            <person name="Suh M.K."/>
            <person name="Park S.-H."/>
            <person name="Lee J.H."/>
            <person name="Kang S.W."/>
            <person name="Park J.-E."/>
            <person name="Oh B.S."/>
            <person name="Yu S.Y."/>
            <person name="Choi S.-H."/>
            <person name="Lee D.H."/>
            <person name="Yoon H."/>
            <person name="Kim B.-Y."/>
            <person name="Lee J.H."/>
            <person name="Lee J.-S."/>
        </authorList>
    </citation>
    <scope>NUCLEOTIDE SEQUENCE [LARGE SCALE GENOMIC DNA]</scope>
    <source>
        <strain evidence="8 9">KGMB02528</strain>
    </source>
</reference>